<accession>A0A1G4V3U4</accession>
<protein>
    <recommendedName>
        <fullName evidence="4">Peptidoglycan-binding protein LysM</fullName>
    </recommendedName>
</protein>
<sequence>MSVTAHEEIDFMIKKWTYFLGLVLLITLISSGFKAFEPEKLEGFHVANDEVINYLVPTKEETEKVYYNFPYTGKSYVGFKQAIAIKESLGLYRLVNPFGYMGKYQFGKSTLRTLGVYNTSEFLKNPALQEKAFKALLAKNKWELRKEINRYEGRVINGVKITESGLLAAAHLGGAGSVKSYLRSNGQNGFTDGFGTSLRSYIKKFGGYDTSNIVANANAKVKLD</sequence>
<evidence type="ECO:0000313" key="2">
    <source>
        <dbReference type="EMBL" id="SCX00784.1"/>
    </source>
</evidence>
<evidence type="ECO:0008006" key="4">
    <source>
        <dbReference type="Google" id="ProtNLM"/>
    </source>
</evidence>
<feature type="transmembrane region" description="Helical" evidence="1">
    <location>
        <begin position="16"/>
        <end position="36"/>
    </location>
</feature>
<dbReference type="InterPro" id="IPR023346">
    <property type="entry name" value="Lysozyme-like_dom_sf"/>
</dbReference>
<reference evidence="2 3" key="1">
    <citation type="submission" date="2016-10" db="EMBL/GenBank/DDBJ databases">
        <authorList>
            <person name="de Groot N.N."/>
        </authorList>
    </citation>
    <scope>NUCLEOTIDE SEQUENCE [LARGE SCALE GENOMIC DNA]</scope>
    <source>
        <strain evidence="2 3">CGMCC 1.3801</strain>
    </source>
</reference>
<proteinExistence type="predicted"/>
<keyword evidence="1" id="KW-1133">Transmembrane helix</keyword>
<evidence type="ECO:0000313" key="3">
    <source>
        <dbReference type="Proteomes" id="UP000182124"/>
    </source>
</evidence>
<dbReference type="AlphaFoldDB" id="A0A1G4V3U4"/>
<keyword evidence="1" id="KW-0472">Membrane</keyword>
<gene>
    <name evidence="2" type="ORF">SAMN02927925_00216</name>
</gene>
<name>A0A1G4V3U4_9FLAO</name>
<dbReference type="Proteomes" id="UP000182124">
    <property type="component" value="Unassembled WGS sequence"/>
</dbReference>
<dbReference type="eggNOG" id="COG0741">
    <property type="taxonomic scope" value="Bacteria"/>
</dbReference>
<dbReference type="STRING" id="329186.SAMN02927925_00216"/>
<dbReference type="SUPFAM" id="SSF53955">
    <property type="entry name" value="Lysozyme-like"/>
    <property type="match status" value="1"/>
</dbReference>
<evidence type="ECO:0000256" key="1">
    <source>
        <dbReference type="SAM" id="Phobius"/>
    </source>
</evidence>
<dbReference type="EMBL" id="FMTY01000001">
    <property type="protein sequence ID" value="SCX00784.1"/>
    <property type="molecule type" value="Genomic_DNA"/>
</dbReference>
<organism evidence="2 3">
    <name type="scientific">Flavobacterium saliperosum</name>
    <dbReference type="NCBI Taxonomy" id="329186"/>
    <lineage>
        <taxon>Bacteria</taxon>
        <taxon>Pseudomonadati</taxon>
        <taxon>Bacteroidota</taxon>
        <taxon>Flavobacteriia</taxon>
        <taxon>Flavobacteriales</taxon>
        <taxon>Flavobacteriaceae</taxon>
        <taxon>Flavobacterium</taxon>
    </lineage>
</organism>
<keyword evidence="1" id="KW-0812">Transmembrane</keyword>